<dbReference type="AlphaFoldDB" id="A0A376YF00"/>
<dbReference type="AntiFam" id="ANF00137">
    <property type="entry name" value="Shadow ORF (opposite dnaQ)"/>
</dbReference>
<proteinExistence type="predicted"/>
<sequence>MDHQLRAADIVHELIGYFGKRGLIEQKFIGNTMYAKGFRIHQPIGFEINMEVIARQATVHHFNGTNLNDLVAFIVRTNLVHTGGFGIENDLACNCSAHSGHLCQTYRFTVRFNYRKSTRDA</sequence>
<reference evidence="1 2" key="1">
    <citation type="submission" date="2018-06" db="EMBL/GenBank/DDBJ databases">
        <authorList>
            <consortium name="Pathogen Informatics"/>
            <person name="Doyle S."/>
        </authorList>
    </citation>
    <scope>NUCLEOTIDE SEQUENCE [LARGE SCALE GENOMIC DNA]</scope>
    <source>
        <strain evidence="1 2">NCTC9117</strain>
    </source>
</reference>
<protein>
    <submittedName>
        <fullName evidence="1">Uncharacterized protein</fullName>
    </submittedName>
</protein>
<dbReference type="EMBL" id="UGDC01000003">
    <property type="protein sequence ID" value="STJ82382.1"/>
    <property type="molecule type" value="Genomic_DNA"/>
</dbReference>
<gene>
    <name evidence="1" type="ORF">NCTC9117_04986</name>
</gene>
<dbReference type="Proteomes" id="UP000254785">
    <property type="component" value="Unassembled WGS sequence"/>
</dbReference>
<evidence type="ECO:0000313" key="2">
    <source>
        <dbReference type="Proteomes" id="UP000254785"/>
    </source>
</evidence>
<name>A0A376YF00_ECOLX</name>
<organism evidence="1 2">
    <name type="scientific">Escherichia coli</name>
    <dbReference type="NCBI Taxonomy" id="562"/>
    <lineage>
        <taxon>Bacteria</taxon>
        <taxon>Pseudomonadati</taxon>
        <taxon>Pseudomonadota</taxon>
        <taxon>Gammaproteobacteria</taxon>
        <taxon>Enterobacterales</taxon>
        <taxon>Enterobacteriaceae</taxon>
        <taxon>Escherichia</taxon>
    </lineage>
</organism>
<evidence type="ECO:0000313" key="1">
    <source>
        <dbReference type="EMBL" id="STJ82382.1"/>
    </source>
</evidence>
<accession>A0A376YF00</accession>